<dbReference type="PANTHER" id="PTHR30126">
    <property type="entry name" value="HTH-TYPE TRANSCRIPTIONAL REGULATOR"/>
    <property type="match status" value="1"/>
</dbReference>
<dbReference type="Pfam" id="PF03466">
    <property type="entry name" value="LysR_substrate"/>
    <property type="match status" value="1"/>
</dbReference>
<keyword evidence="7" id="KW-1185">Reference proteome</keyword>
<keyword evidence="4" id="KW-0804">Transcription</keyword>
<gene>
    <name evidence="6" type="ORF">NBRC110019_18630</name>
</gene>
<protein>
    <submittedName>
        <fullName evidence="6">Transcriptional regulator</fullName>
    </submittedName>
</protein>
<dbReference type="PANTHER" id="PTHR30126:SF39">
    <property type="entry name" value="HTH-TYPE TRANSCRIPTIONAL REGULATOR CYSL"/>
    <property type="match status" value="1"/>
</dbReference>
<dbReference type="Gene3D" id="3.40.190.290">
    <property type="match status" value="1"/>
</dbReference>
<evidence type="ECO:0000256" key="2">
    <source>
        <dbReference type="ARBA" id="ARBA00023015"/>
    </source>
</evidence>
<keyword evidence="2" id="KW-0805">Transcription regulation</keyword>
<dbReference type="PROSITE" id="PS50931">
    <property type="entry name" value="HTH_LYSR"/>
    <property type="match status" value="1"/>
</dbReference>
<dbReference type="PRINTS" id="PR00039">
    <property type="entry name" value="HTHLYSR"/>
</dbReference>
<dbReference type="AlphaFoldDB" id="A0A9W6EWE2"/>
<keyword evidence="3" id="KW-0238">DNA-binding</keyword>
<evidence type="ECO:0000313" key="7">
    <source>
        <dbReference type="Proteomes" id="UP001143545"/>
    </source>
</evidence>
<dbReference type="Pfam" id="PF00126">
    <property type="entry name" value="HTH_1"/>
    <property type="match status" value="1"/>
</dbReference>
<evidence type="ECO:0000256" key="4">
    <source>
        <dbReference type="ARBA" id="ARBA00023163"/>
    </source>
</evidence>
<dbReference type="InterPro" id="IPR005119">
    <property type="entry name" value="LysR_subst-bd"/>
</dbReference>
<dbReference type="RefSeq" id="WP_281754351.1">
    <property type="nucleotide sequence ID" value="NZ_BRVP01000011.1"/>
</dbReference>
<dbReference type="SUPFAM" id="SSF53850">
    <property type="entry name" value="Periplasmic binding protein-like II"/>
    <property type="match status" value="1"/>
</dbReference>
<evidence type="ECO:0000256" key="3">
    <source>
        <dbReference type="ARBA" id="ARBA00023125"/>
    </source>
</evidence>
<organism evidence="6 7">
    <name type="scientific">Neptunitalea chrysea</name>
    <dbReference type="NCBI Taxonomy" id="1647581"/>
    <lineage>
        <taxon>Bacteria</taxon>
        <taxon>Pseudomonadati</taxon>
        <taxon>Bacteroidota</taxon>
        <taxon>Flavobacteriia</taxon>
        <taxon>Flavobacteriales</taxon>
        <taxon>Flavobacteriaceae</taxon>
        <taxon>Neptunitalea</taxon>
    </lineage>
</organism>
<dbReference type="Gene3D" id="1.10.10.10">
    <property type="entry name" value="Winged helix-like DNA-binding domain superfamily/Winged helix DNA-binding domain"/>
    <property type="match status" value="1"/>
</dbReference>
<dbReference type="GO" id="GO:0000976">
    <property type="term" value="F:transcription cis-regulatory region binding"/>
    <property type="evidence" value="ECO:0007669"/>
    <property type="project" value="TreeGrafter"/>
</dbReference>
<evidence type="ECO:0000313" key="6">
    <source>
        <dbReference type="EMBL" id="GLB52823.1"/>
    </source>
</evidence>
<feature type="domain" description="HTH lysR-type" evidence="5">
    <location>
        <begin position="6"/>
        <end position="58"/>
    </location>
</feature>
<dbReference type="FunFam" id="1.10.10.10:FF:000001">
    <property type="entry name" value="LysR family transcriptional regulator"/>
    <property type="match status" value="1"/>
</dbReference>
<comment type="caution">
    <text evidence="6">The sequence shown here is derived from an EMBL/GenBank/DDBJ whole genome shotgun (WGS) entry which is preliminary data.</text>
</comment>
<dbReference type="SUPFAM" id="SSF46785">
    <property type="entry name" value="Winged helix' DNA-binding domain"/>
    <property type="match status" value="1"/>
</dbReference>
<name>A0A9W6EWE2_9FLAO</name>
<sequence length="294" mass="33931">MFDFRLKVFRTVARRLNFTKAAQELYITQPAVTKHIKEIEKHFEVKLFDRNGTRIKLTEAGAVLLKHTEQVFELHRKAEIELNNLKNLQAGSLRIGASTTIANYIIPLVLPGFKKAYPDIKVTLKIDNTERVEQMLLNKEIDLGITEGYTKSSALEYDEFLEDEIVLVTASREFGEHITKAALKSIPLLLREHGSGTLDVINHALGEKELKTNVYKITMRLSSTESIKLYLLNSECAAFLSIYSVLNELKHNTFRVIDIEKVFMQRYFYWVKLQGEHNSLVDLFMKHASSYNYR</sequence>
<dbReference type="InterPro" id="IPR036388">
    <property type="entry name" value="WH-like_DNA-bd_sf"/>
</dbReference>
<comment type="similarity">
    <text evidence="1">Belongs to the LysR transcriptional regulatory family.</text>
</comment>
<evidence type="ECO:0000259" key="5">
    <source>
        <dbReference type="PROSITE" id="PS50931"/>
    </source>
</evidence>
<dbReference type="InterPro" id="IPR036390">
    <property type="entry name" value="WH_DNA-bd_sf"/>
</dbReference>
<dbReference type="GO" id="GO:0003700">
    <property type="term" value="F:DNA-binding transcription factor activity"/>
    <property type="evidence" value="ECO:0007669"/>
    <property type="project" value="InterPro"/>
</dbReference>
<proteinExistence type="inferred from homology"/>
<dbReference type="InterPro" id="IPR000847">
    <property type="entry name" value="LysR_HTH_N"/>
</dbReference>
<dbReference type="EMBL" id="BRVP01000011">
    <property type="protein sequence ID" value="GLB52823.1"/>
    <property type="molecule type" value="Genomic_DNA"/>
</dbReference>
<evidence type="ECO:0000256" key="1">
    <source>
        <dbReference type="ARBA" id="ARBA00009437"/>
    </source>
</evidence>
<reference evidence="6" key="1">
    <citation type="submission" date="2022-07" db="EMBL/GenBank/DDBJ databases">
        <title>Taxonomy of Novel Oxalotrophic and Methylotrophic Bacteria.</title>
        <authorList>
            <person name="Sahin N."/>
            <person name="Tani A."/>
        </authorList>
    </citation>
    <scope>NUCLEOTIDE SEQUENCE</scope>
    <source>
        <strain evidence="6">AM327</strain>
    </source>
</reference>
<dbReference type="Proteomes" id="UP001143545">
    <property type="component" value="Unassembled WGS sequence"/>
</dbReference>
<accession>A0A9W6EWE2</accession>